<sequence length="67" mass="7371">MHPIPRTLGIFASGGALIAAALSAPSEPHTYSWVHIGLPLALYVYARCWLDEGRARERRARGLRDEG</sequence>
<reference evidence="2 3" key="1">
    <citation type="submission" date="2015-09" db="EMBL/GenBank/DDBJ databases">
        <title>Sorangium comparison.</title>
        <authorList>
            <person name="Zaburannyi N."/>
            <person name="Bunk B."/>
            <person name="Overmann J."/>
            <person name="Mueller R."/>
        </authorList>
    </citation>
    <scope>NUCLEOTIDE SEQUENCE [LARGE SCALE GENOMIC DNA]</scope>
    <source>
        <strain evidence="2 3">So ce836</strain>
    </source>
</reference>
<dbReference type="EMBL" id="CP012672">
    <property type="protein sequence ID" value="AUX35698.1"/>
    <property type="molecule type" value="Genomic_DNA"/>
</dbReference>
<evidence type="ECO:0000256" key="1">
    <source>
        <dbReference type="SAM" id="Phobius"/>
    </source>
</evidence>
<keyword evidence="1" id="KW-0812">Transmembrane</keyword>
<proteinExistence type="predicted"/>
<dbReference type="Proteomes" id="UP000295497">
    <property type="component" value="Chromosome"/>
</dbReference>
<keyword evidence="1" id="KW-0472">Membrane</keyword>
<dbReference type="AlphaFoldDB" id="A0A4P2QZE3"/>
<feature type="transmembrane region" description="Helical" evidence="1">
    <location>
        <begin position="33"/>
        <end position="50"/>
    </location>
</feature>
<organism evidence="2 3">
    <name type="scientific">Sorangium cellulosum</name>
    <name type="common">Polyangium cellulosum</name>
    <dbReference type="NCBI Taxonomy" id="56"/>
    <lineage>
        <taxon>Bacteria</taxon>
        <taxon>Pseudomonadati</taxon>
        <taxon>Myxococcota</taxon>
        <taxon>Polyangia</taxon>
        <taxon>Polyangiales</taxon>
        <taxon>Polyangiaceae</taxon>
        <taxon>Sorangium</taxon>
    </lineage>
</organism>
<evidence type="ECO:0000313" key="3">
    <source>
        <dbReference type="Proteomes" id="UP000295497"/>
    </source>
</evidence>
<evidence type="ECO:0000313" key="2">
    <source>
        <dbReference type="EMBL" id="AUX35698.1"/>
    </source>
</evidence>
<gene>
    <name evidence="2" type="ORF">SOCE836_078960</name>
</gene>
<name>A0A4P2QZE3_SORCE</name>
<protein>
    <submittedName>
        <fullName evidence="2">Uncharacterized protein</fullName>
    </submittedName>
</protein>
<accession>A0A4P2QZE3</accession>
<keyword evidence="1" id="KW-1133">Transmembrane helix</keyword>